<sequence length="205" mass="22649">MFDAGVTPQSRYASEMDRSTSGCAQAPATHEKEEEERQWRRRELEDCVDGRLGRLRSFDASAMLGSHDFFRISMSNSLSISPTPIKSDINVWQLPSSAEAPGSLCETEVAAVHKRAGAEAARHAVAPPNHDENGARGAVMRIKNCREIDFTVDFSDRKGKRALGSTIATCSASDIVEHTAVCKARTKRRTSWRKKMWKLKSVPAA</sequence>
<dbReference type="Proteomes" id="UP000037923">
    <property type="component" value="Unassembled WGS sequence"/>
</dbReference>
<proteinExistence type="predicted"/>
<feature type="region of interest" description="Disordered" evidence="1">
    <location>
        <begin position="1"/>
        <end position="39"/>
    </location>
</feature>
<dbReference type="RefSeq" id="XP_015651958.1">
    <property type="nucleotide sequence ID" value="XM_015809476.1"/>
</dbReference>
<keyword evidence="3" id="KW-1185">Reference proteome</keyword>
<dbReference type="AlphaFoldDB" id="A0A0M9FPX6"/>
<organism evidence="2 3">
    <name type="scientific">Leptomonas pyrrhocoris</name>
    <name type="common">Firebug parasite</name>
    <dbReference type="NCBI Taxonomy" id="157538"/>
    <lineage>
        <taxon>Eukaryota</taxon>
        <taxon>Discoba</taxon>
        <taxon>Euglenozoa</taxon>
        <taxon>Kinetoplastea</taxon>
        <taxon>Metakinetoplastina</taxon>
        <taxon>Trypanosomatida</taxon>
        <taxon>Trypanosomatidae</taxon>
        <taxon>Leishmaniinae</taxon>
        <taxon>Leptomonas</taxon>
    </lineage>
</organism>
<gene>
    <name evidence="2" type="ORF">ABB37_09832</name>
</gene>
<accession>A0A0M9FPX6</accession>
<evidence type="ECO:0000313" key="3">
    <source>
        <dbReference type="Proteomes" id="UP000037923"/>
    </source>
</evidence>
<dbReference type="VEuPathDB" id="TriTrypDB:LpyrH10_35_0470"/>
<evidence type="ECO:0000256" key="1">
    <source>
        <dbReference type="SAM" id="MobiDB-lite"/>
    </source>
</evidence>
<dbReference type="EMBL" id="LGTL01000035">
    <property type="protein sequence ID" value="KPA73519.1"/>
    <property type="molecule type" value="Genomic_DNA"/>
</dbReference>
<comment type="caution">
    <text evidence="2">The sequence shown here is derived from an EMBL/GenBank/DDBJ whole genome shotgun (WGS) entry which is preliminary data.</text>
</comment>
<protein>
    <submittedName>
        <fullName evidence="2">Uncharacterized protein</fullName>
    </submittedName>
</protein>
<evidence type="ECO:0000313" key="2">
    <source>
        <dbReference type="EMBL" id="KPA73519.1"/>
    </source>
</evidence>
<dbReference type="GeneID" id="26910115"/>
<name>A0A0M9FPX6_LEPPY</name>
<feature type="compositionally biased region" description="Basic and acidic residues" evidence="1">
    <location>
        <begin position="29"/>
        <end position="39"/>
    </location>
</feature>
<reference evidence="2 3" key="1">
    <citation type="submission" date="2015-07" db="EMBL/GenBank/DDBJ databases">
        <title>High-quality genome of monoxenous trypanosomatid Leptomonas pyrrhocoris.</title>
        <authorList>
            <person name="Flegontov P."/>
            <person name="Butenko A."/>
            <person name="Firsov S."/>
            <person name="Vlcek C."/>
            <person name="Logacheva M.D."/>
            <person name="Field M."/>
            <person name="Filatov D."/>
            <person name="Flegontova O."/>
            <person name="Gerasimov E."/>
            <person name="Jackson A.P."/>
            <person name="Kelly S."/>
            <person name="Opperdoes F."/>
            <person name="O'Reilly A."/>
            <person name="Votypka J."/>
            <person name="Yurchenko V."/>
            <person name="Lukes J."/>
        </authorList>
    </citation>
    <scope>NUCLEOTIDE SEQUENCE [LARGE SCALE GENOMIC DNA]</scope>
    <source>
        <strain evidence="2">H10</strain>
    </source>
</reference>